<gene>
    <name evidence="3" type="ORF">B0H15DRAFT_831896</name>
</gene>
<dbReference type="AlphaFoldDB" id="A0AAD6XT03"/>
<organism evidence="3 4">
    <name type="scientific">Mycena belliarum</name>
    <dbReference type="NCBI Taxonomy" id="1033014"/>
    <lineage>
        <taxon>Eukaryota</taxon>
        <taxon>Fungi</taxon>
        <taxon>Dikarya</taxon>
        <taxon>Basidiomycota</taxon>
        <taxon>Agaricomycotina</taxon>
        <taxon>Agaricomycetes</taxon>
        <taxon>Agaricomycetidae</taxon>
        <taxon>Agaricales</taxon>
        <taxon>Marasmiineae</taxon>
        <taxon>Mycenaceae</taxon>
        <taxon>Mycena</taxon>
    </lineage>
</organism>
<dbReference type="InterPro" id="IPR051058">
    <property type="entry name" value="GDSL_Est/Lipase"/>
</dbReference>
<sequence length="304" mass="32616">MKTVWGLFKARDSSLAGARDDSKLAADSDSPRPESLSASNGSQNTSLNTSTSPWPGFPALKDLFIFGDSYSAIGSASAVDWSRSRGGKHRELPFKGETYADADGTNWVGYLLAEHRDAELRVHGYAEGGARVSAVEAQVGAFLGGTAKPWDPARSLFVTWVGINDCAYAETHAETVGRLFHLEERLYAAGARLFLFIDVPPIGRSPAGMRASSDISATYTNWNDTLRSAVAAFAGAHPAARVLTFSASDTFTRVLDDPGRHGFAEADVSAAGGAMWRDHLHPTSRVHRILARDIAAFLTSVSLR</sequence>
<dbReference type="Proteomes" id="UP001222325">
    <property type="component" value="Unassembled WGS sequence"/>
</dbReference>
<feature type="compositionally biased region" description="Basic and acidic residues" evidence="2">
    <location>
        <begin position="18"/>
        <end position="32"/>
    </location>
</feature>
<feature type="compositionally biased region" description="Polar residues" evidence="2">
    <location>
        <begin position="36"/>
        <end position="52"/>
    </location>
</feature>
<dbReference type="PANTHER" id="PTHR45648">
    <property type="entry name" value="GDSL LIPASE/ACYLHYDROLASE FAMILY PROTEIN (AFU_ORTHOLOGUE AFUA_4G14700)"/>
    <property type="match status" value="1"/>
</dbReference>
<dbReference type="Gene3D" id="3.40.50.1110">
    <property type="entry name" value="SGNH hydrolase"/>
    <property type="match status" value="1"/>
</dbReference>
<dbReference type="SUPFAM" id="SSF52266">
    <property type="entry name" value="SGNH hydrolase"/>
    <property type="match status" value="1"/>
</dbReference>
<keyword evidence="1 3" id="KW-0378">Hydrolase</keyword>
<reference evidence="3" key="1">
    <citation type="submission" date="2023-03" db="EMBL/GenBank/DDBJ databases">
        <title>Massive genome expansion in bonnet fungi (Mycena s.s.) driven by repeated elements and novel gene families across ecological guilds.</title>
        <authorList>
            <consortium name="Lawrence Berkeley National Laboratory"/>
            <person name="Harder C.B."/>
            <person name="Miyauchi S."/>
            <person name="Viragh M."/>
            <person name="Kuo A."/>
            <person name="Thoen E."/>
            <person name="Andreopoulos B."/>
            <person name="Lu D."/>
            <person name="Skrede I."/>
            <person name="Drula E."/>
            <person name="Henrissat B."/>
            <person name="Morin E."/>
            <person name="Kohler A."/>
            <person name="Barry K."/>
            <person name="LaButti K."/>
            <person name="Morin E."/>
            <person name="Salamov A."/>
            <person name="Lipzen A."/>
            <person name="Mereny Z."/>
            <person name="Hegedus B."/>
            <person name="Baldrian P."/>
            <person name="Stursova M."/>
            <person name="Weitz H."/>
            <person name="Taylor A."/>
            <person name="Grigoriev I.V."/>
            <person name="Nagy L.G."/>
            <person name="Martin F."/>
            <person name="Kauserud H."/>
        </authorList>
    </citation>
    <scope>NUCLEOTIDE SEQUENCE</scope>
    <source>
        <strain evidence="3">CBHHK173m</strain>
    </source>
</reference>
<dbReference type="Pfam" id="PF00657">
    <property type="entry name" value="Lipase_GDSL"/>
    <property type="match status" value="1"/>
</dbReference>
<dbReference type="EMBL" id="JARJCN010000016">
    <property type="protein sequence ID" value="KAJ7093282.1"/>
    <property type="molecule type" value="Genomic_DNA"/>
</dbReference>
<dbReference type="PANTHER" id="PTHR45648:SF22">
    <property type="entry name" value="GDSL LIPASE_ACYLHYDROLASE FAMILY PROTEIN (AFU_ORTHOLOGUE AFUA_4G14700)"/>
    <property type="match status" value="1"/>
</dbReference>
<feature type="region of interest" description="Disordered" evidence="2">
    <location>
        <begin position="13"/>
        <end position="52"/>
    </location>
</feature>
<accession>A0AAD6XT03</accession>
<evidence type="ECO:0000256" key="1">
    <source>
        <dbReference type="ARBA" id="ARBA00022801"/>
    </source>
</evidence>
<proteinExistence type="predicted"/>
<dbReference type="GO" id="GO:0016788">
    <property type="term" value="F:hydrolase activity, acting on ester bonds"/>
    <property type="evidence" value="ECO:0007669"/>
    <property type="project" value="InterPro"/>
</dbReference>
<dbReference type="InterPro" id="IPR036514">
    <property type="entry name" value="SGNH_hydro_sf"/>
</dbReference>
<dbReference type="InterPro" id="IPR001087">
    <property type="entry name" value="GDSL"/>
</dbReference>
<evidence type="ECO:0000313" key="3">
    <source>
        <dbReference type="EMBL" id="KAJ7093282.1"/>
    </source>
</evidence>
<evidence type="ECO:0000256" key="2">
    <source>
        <dbReference type="SAM" id="MobiDB-lite"/>
    </source>
</evidence>
<keyword evidence="4" id="KW-1185">Reference proteome</keyword>
<name>A0AAD6XT03_9AGAR</name>
<evidence type="ECO:0000313" key="4">
    <source>
        <dbReference type="Proteomes" id="UP001222325"/>
    </source>
</evidence>
<comment type="caution">
    <text evidence="3">The sequence shown here is derived from an EMBL/GenBank/DDBJ whole genome shotgun (WGS) entry which is preliminary data.</text>
</comment>
<protein>
    <submittedName>
        <fullName evidence="3">SGNH hydrolase-type esterase domain-containing protein</fullName>
    </submittedName>
</protein>